<feature type="compositionally biased region" description="Low complexity" evidence="2">
    <location>
        <begin position="111"/>
        <end position="120"/>
    </location>
</feature>
<dbReference type="AlphaFoldDB" id="A0A8J1TEF9"/>
<dbReference type="InterPro" id="IPR000421">
    <property type="entry name" value="FA58C"/>
</dbReference>
<dbReference type="CDD" id="cd00057">
    <property type="entry name" value="FA58C"/>
    <property type="match status" value="1"/>
</dbReference>
<dbReference type="SUPFAM" id="SSF49785">
    <property type="entry name" value="Galactose-binding domain-like"/>
    <property type="match status" value="1"/>
</dbReference>
<dbReference type="Pfam" id="PF00754">
    <property type="entry name" value="F5_F8_type_C"/>
    <property type="match status" value="1"/>
</dbReference>
<keyword evidence="3" id="KW-0732">Signal</keyword>
<dbReference type="Gene3D" id="2.60.120.260">
    <property type="entry name" value="Galactose-binding domain-like"/>
    <property type="match status" value="1"/>
</dbReference>
<reference evidence="4" key="1">
    <citation type="submission" date="2022-03" db="EMBL/GenBank/DDBJ databases">
        <authorList>
            <person name="Martin C."/>
        </authorList>
    </citation>
    <scope>NUCLEOTIDE SEQUENCE</scope>
</reference>
<protein>
    <submittedName>
        <fullName evidence="4">Uncharacterized protein</fullName>
    </submittedName>
</protein>
<feature type="chain" id="PRO_5044295364" evidence="3">
    <location>
        <begin position="23"/>
        <end position="207"/>
    </location>
</feature>
<dbReference type="InterPro" id="IPR008979">
    <property type="entry name" value="Galactose-bd-like_sf"/>
</dbReference>
<keyword evidence="1" id="KW-0175">Coiled coil</keyword>
<dbReference type="PROSITE" id="PS01285">
    <property type="entry name" value="FA58C_1"/>
    <property type="match status" value="1"/>
</dbReference>
<dbReference type="EMBL" id="CAIIXF020000002">
    <property type="protein sequence ID" value="CAH1776419.1"/>
    <property type="molecule type" value="Genomic_DNA"/>
</dbReference>
<keyword evidence="5" id="KW-1185">Reference proteome</keyword>
<evidence type="ECO:0000256" key="3">
    <source>
        <dbReference type="SAM" id="SignalP"/>
    </source>
</evidence>
<dbReference type="OrthoDB" id="10046852at2759"/>
<feature type="coiled-coil region" evidence="1">
    <location>
        <begin position="41"/>
        <end position="68"/>
    </location>
</feature>
<feature type="signal peptide" evidence="3">
    <location>
        <begin position="1"/>
        <end position="22"/>
    </location>
</feature>
<proteinExistence type="predicted"/>
<evidence type="ECO:0000313" key="4">
    <source>
        <dbReference type="EMBL" id="CAH1776419.1"/>
    </source>
</evidence>
<dbReference type="Proteomes" id="UP000749559">
    <property type="component" value="Unassembled WGS sequence"/>
</dbReference>
<evidence type="ECO:0000313" key="5">
    <source>
        <dbReference type="Proteomes" id="UP000749559"/>
    </source>
</evidence>
<dbReference type="PANTHER" id="PTHR24543:SF325">
    <property type="entry name" value="F5_8 TYPE C DOMAIN-CONTAINING PROTEIN"/>
    <property type="match status" value="1"/>
</dbReference>
<gene>
    <name evidence="4" type="ORF">OFUS_LOCUS3594</name>
</gene>
<sequence>MASFVIVVLFLTIYGIFRSSLSQQTMPTGMQTQCMLYPDMLTTLMTMVNQNKQKLAELEGEIEACKNKAKICYGEQLISGSQYRIPDSSLRVSSIWDNNHGPHRARLGTPRSGASRGAWSARSNNHDQWIQADLGEVMIVNGVITQGRNDVAQWVSSYKLFYSRNGLNMTEHYLLLTGNTDNRGTLISQCALMSSGVRHSLRTFHWS</sequence>
<name>A0A8J1TEF9_OWEFU</name>
<organism evidence="4 5">
    <name type="scientific">Owenia fusiformis</name>
    <name type="common">Polychaete worm</name>
    <dbReference type="NCBI Taxonomy" id="6347"/>
    <lineage>
        <taxon>Eukaryota</taxon>
        <taxon>Metazoa</taxon>
        <taxon>Spiralia</taxon>
        <taxon>Lophotrochozoa</taxon>
        <taxon>Annelida</taxon>
        <taxon>Polychaeta</taxon>
        <taxon>Sedentaria</taxon>
        <taxon>Canalipalpata</taxon>
        <taxon>Sabellida</taxon>
        <taxon>Oweniida</taxon>
        <taxon>Oweniidae</taxon>
        <taxon>Owenia</taxon>
    </lineage>
</organism>
<accession>A0A8J1TEF9</accession>
<dbReference type="PANTHER" id="PTHR24543">
    <property type="entry name" value="MULTICOPPER OXIDASE-RELATED"/>
    <property type="match status" value="1"/>
</dbReference>
<comment type="caution">
    <text evidence="4">The sequence shown here is derived from an EMBL/GenBank/DDBJ whole genome shotgun (WGS) entry which is preliminary data.</text>
</comment>
<feature type="region of interest" description="Disordered" evidence="2">
    <location>
        <begin position="101"/>
        <end position="120"/>
    </location>
</feature>
<dbReference type="PROSITE" id="PS50022">
    <property type="entry name" value="FA58C_3"/>
    <property type="match status" value="1"/>
</dbReference>
<evidence type="ECO:0000256" key="1">
    <source>
        <dbReference type="SAM" id="Coils"/>
    </source>
</evidence>
<evidence type="ECO:0000256" key="2">
    <source>
        <dbReference type="SAM" id="MobiDB-lite"/>
    </source>
</evidence>